<reference evidence="5" key="1">
    <citation type="journal article" date="2014" name="Int. J. Syst. Evol. Microbiol.">
        <title>Complete genome sequence of Corynebacterium casei LMG S-19264T (=DSM 44701T), isolated from a smear-ripened cheese.</title>
        <authorList>
            <consortium name="US DOE Joint Genome Institute (JGI-PGF)"/>
            <person name="Walter F."/>
            <person name="Albersmeier A."/>
            <person name="Kalinowski J."/>
            <person name="Ruckert C."/>
        </authorList>
    </citation>
    <scope>NUCLEOTIDE SEQUENCE</scope>
    <source>
        <strain evidence="5">CGMCC 1.15958</strain>
    </source>
</reference>
<reference evidence="5" key="2">
    <citation type="submission" date="2020-09" db="EMBL/GenBank/DDBJ databases">
        <authorList>
            <person name="Sun Q."/>
            <person name="Zhou Y."/>
        </authorList>
    </citation>
    <scope>NUCLEOTIDE SEQUENCE</scope>
    <source>
        <strain evidence="5">CGMCC 1.15958</strain>
    </source>
</reference>
<feature type="domain" description="CHAT" evidence="4">
    <location>
        <begin position="612"/>
        <end position="881"/>
    </location>
</feature>
<evidence type="ECO:0000313" key="5">
    <source>
        <dbReference type="EMBL" id="GGD67286.1"/>
    </source>
</evidence>
<dbReference type="Proteomes" id="UP000609064">
    <property type="component" value="Unassembled WGS sequence"/>
</dbReference>
<dbReference type="PROSITE" id="PS50005">
    <property type="entry name" value="TPR"/>
    <property type="match status" value="1"/>
</dbReference>
<keyword evidence="6" id="KW-1185">Reference proteome</keyword>
<dbReference type="Pfam" id="PF13181">
    <property type="entry name" value="TPR_8"/>
    <property type="match status" value="1"/>
</dbReference>
<keyword evidence="1" id="KW-0802">TPR repeat</keyword>
<evidence type="ECO:0000256" key="3">
    <source>
        <dbReference type="SAM" id="SignalP"/>
    </source>
</evidence>
<protein>
    <recommendedName>
        <fullName evidence="4">CHAT domain-containing protein</fullName>
    </recommendedName>
</protein>
<dbReference type="InterPro" id="IPR024983">
    <property type="entry name" value="CHAT_dom"/>
</dbReference>
<keyword evidence="3" id="KW-0732">Signal</keyword>
<dbReference type="EMBL" id="BMKK01000007">
    <property type="protein sequence ID" value="GGD67286.1"/>
    <property type="molecule type" value="Genomic_DNA"/>
</dbReference>
<dbReference type="PANTHER" id="PTHR10098">
    <property type="entry name" value="RAPSYN-RELATED"/>
    <property type="match status" value="1"/>
</dbReference>
<gene>
    <name evidence="5" type="ORF">GCM10011514_34200</name>
</gene>
<keyword evidence="2" id="KW-0472">Membrane</keyword>
<keyword evidence="2" id="KW-1133">Transmembrane helix</keyword>
<evidence type="ECO:0000256" key="1">
    <source>
        <dbReference type="PROSITE-ProRule" id="PRU00339"/>
    </source>
</evidence>
<name>A0A917DSY9_9BACT</name>
<comment type="caution">
    <text evidence="5">The sequence shown here is derived from an EMBL/GenBank/DDBJ whole genome shotgun (WGS) entry which is preliminary data.</text>
</comment>
<dbReference type="AlphaFoldDB" id="A0A917DSY9"/>
<feature type="repeat" description="TPR" evidence="1">
    <location>
        <begin position="201"/>
        <end position="234"/>
    </location>
</feature>
<dbReference type="InterPro" id="IPR011990">
    <property type="entry name" value="TPR-like_helical_dom_sf"/>
</dbReference>
<dbReference type="Pfam" id="PF13424">
    <property type="entry name" value="TPR_12"/>
    <property type="match status" value="1"/>
</dbReference>
<feature type="chain" id="PRO_5037218212" description="CHAT domain-containing protein" evidence="3">
    <location>
        <begin position="21"/>
        <end position="920"/>
    </location>
</feature>
<organism evidence="5 6">
    <name type="scientific">Emticicia aquatilis</name>
    <dbReference type="NCBI Taxonomy" id="1537369"/>
    <lineage>
        <taxon>Bacteria</taxon>
        <taxon>Pseudomonadati</taxon>
        <taxon>Bacteroidota</taxon>
        <taxon>Cytophagia</taxon>
        <taxon>Cytophagales</taxon>
        <taxon>Leadbetterellaceae</taxon>
        <taxon>Emticicia</taxon>
    </lineage>
</organism>
<dbReference type="RefSeq" id="WP_188767673.1">
    <property type="nucleotide sequence ID" value="NZ_BMKK01000007.1"/>
</dbReference>
<dbReference type="Pfam" id="PF12770">
    <property type="entry name" value="CHAT"/>
    <property type="match status" value="1"/>
</dbReference>
<evidence type="ECO:0000259" key="4">
    <source>
        <dbReference type="Pfam" id="PF12770"/>
    </source>
</evidence>
<dbReference type="Gene3D" id="1.25.40.10">
    <property type="entry name" value="Tetratricopeptide repeat domain"/>
    <property type="match status" value="2"/>
</dbReference>
<feature type="transmembrane region" description="Helical" evidence="2">
    <location>
        <begin position="891"/>
        <end position="910"/>
    </location>
</feature>
<evidence type="ECO:0000313" key="6">
    <source>
        <dbReference type="Proteomes" id="UP000609064"/>
    </source>
</evidence>
<dbReference type="SMART" id="SM00028">
    <property type="entry name" value="TPR"/>
    <property type="match status" value="5"/>
</dbReference>
<accession>A0A917DSY9</accession>
<keyword evidence="2" id="KW-0812">Transmembrane</keyword>
<evidence type="ECO:0000256" key="2">
    <source>
        <dbReference type="SAM" id="Phobius"/>
    </source>
</evidence>
<dbReference type="InterPro" id="IPR019734">
    <property type="entry name" value="TPR_rpt"/>
</dbReference>
<dbReference type="SUPFAM" id="SSF48452">
    <property type="entry name" value="TPR-like"/>
    <property type="match status" value="1"/>
</dbReference>
<feature type="signal peptide" evidence="3">
    <location>
        <begin position="1"/>
        <end position="20"/>
    </location>
</feature>
<proteinExistence type="predicted"/>
<sequence>MNRLLLFLSLTLLVWLSASAQPDPTIAQINSLRDDVYSKLQNHQISTEKAEIIYKNEQKRLFEQQKYPFYIQMYLFKAVDFYVTNDDYEKASQCVSEGLKNLKNVKGISYDTLFFQLNAELAEYYRRTPNKLNLAEKHFKICYDFLLKKKWLEQKMSAFVITFLSNYGRLVDDLGDAEQAFNYFQEAHQIGKQEHVSLNQYAVLSNMAKYYREKKEYGNALKLLKEALPLAESDDKTSVVYLAMGRCFQQMKQPTETLKALSSAESFYRKSKEAQPRQWINILTLRAEAYLSLQKPDLAEKFYKQALKEFTQNFHHQKGVQVARIENGLSEVYELKNNTKEALFHCEQALKASDTTHQKTTFAFERVIAPQEYFVALTQKAELLATTNPKLSAQTYLETIDFVAKLRQTFDMPESKLFYSEKVYPVYEKALESVYQLWQKTKSEVWAKAFFYVLEASKAATLGDVVRENYIRPANLDQNLLAEEATLRQKIVKLQVKLLDAGNEKTLADLSDAKIKLNHLVNKIEASSKEYYKLKYENRQIGLREVQQKLAENSAFLSYFLGENSLYYVALYKTGYQIIKLNDAANISKILTETYKSINTPPGIDAYKGHILAQKSYNILVQPIEKTLQNITKIIVSRHEIIGFLPFEVLEPKAQADYLVYKYTFSYANSATLHFDSNHAGQNTDVIAYAPFSNGAETGRFRDQGFKALPASVNEIAGINGQILHDKQATKINFQESYQNKGIIHFATHAQVDDQDPAKSFIALFPDGKDFRLYTLELYNLSLKNTQLVVLSACETGKGKIRKGEGIISLARAFQFAGCPSVITTIWNAHDESMAKLSQRFYYYLQKGFPTDEAIRLSKIDLIRTYSDHPFYWSNFILIGQSTSIDLPSNLFIYTIVGVSVVIVILAWSIRRRIFSFFMK</sequence>
<dbReference type="PANTHER" id="PTHR10098:SF108">
    <property type="entry name" value="TETRATRICOPEPTIDE REPEAT PROTEIN 28"/>
    <property type="match status" value="1"/>
</dbReference>